<evidence type="ECO:0000259" key="7">
    <source>
        <dbReference type="Pfam" id="PF14322"/>
    </source>
</evidence>
<dbReference type="InterPro" id="IPR012944">
    <property type="entry name" value="SusD_RagB_dom"/>
</dbReference>
<evidence type="ECO:0000256" key="2">
    <source>
        <dbReference type="ARBA" id="ARBA00006275"/>
    </source>
</evidence>
<dbReference type="Proteomes" id="UP000290848">
    <property type="component" value="Unassembled WGS sequence"/>
</dbReference>
<dbReference type="Gene3D" id="1.25.40.390">
    <property type="match status" value="1"/>
</dbReference>
<dbReference type="CDD" id="cd08977">
    <property type="entry name" value="SusD"/>
    <property type="match status" value="1"/>
</dbReference>
<feature type="domain" description="RagB/SusD" evidence="6">
    <location>
        <begin position="292"/>
        <end position="562"/>
    </location>
</feature>
<accession>A0A4Q0MEV8</accession>
<evidence type="ECO:0000256" key="1">
    <source>
        <dbReference type="ARBA" id="ARBA00004442"/>
    </source>
</evidence>
<name>A0A4Q0MEV8_9SPHI</name>
<keyword evidence="3" id="KW-0732">Signal</keyword>
<dbReference type="InterPro" id="IPR033985">
    <property type="entry name" value="SusD-like_N"/>
</dbReference>
<sequence>MKKYYKVLFLAGLTSLYASCKRDLETVPIEQQTLDVIFDSRDSAGANANRFLYDSYLHLPSIHNRVGGDFLDAGADDAISSNTSNTSVFQLATGAYTANGYPDNQWSNFYTGIRQTNIFISNIDRVPLKGKLSNGTPFNRVWKAESKFLRALYYFELLKRYGGVPLLGDRVLSLADDVNIPRGSFNDCVEFIVSECDAIKDSLRTNPIDANNIERPTKAAAIALKARVLLYAASPLYNGGNIEAGNQYTGYASYDAGRWQRAANAARELIDQNVLSLDPSFQNAFLNQMSPERIFARQGGNNQSVENNNGPIGYTSSINNGRTSPTQELVNAFGMANGKSITETGSGYNANSPYENRDPRFYATILYNGAPWLGRPVQTYEGGADKPGGTRQQTRTSYYARKFMADYTGSAQYSNIPHDHILFRYAEVLLNFAEARNEYLSAPDADVYNAVELIRRRAGLNPFAIPPGLSKLKMRDLIRNERRVELAFEEHRYYDVRRWKIAETEFNKELHGKLIYKLGSGALSYQDTPVLQMKFKSPQMYFAPIPYSEVVKNKNMVQNPGW</sequence>
<dbReference type="SUPFAM" id="SSF48452">
    <property type="entry name" value="TPR-like"/>
    <property type="match status" value="1"/>
</dbReference>
<comment type="subcellular location">
    <subcellularLocation>
        <location evidence="1">Cell outer membrane</location>
    </subcellularLocation>
</comment>
<evidence type="ECO:0000313" key="9">
    <source>
        <dbReference type="Proteomes" id="UP000290848"/>
    </source>
</evidence>
<reference evidence="8 9" key="1">
    <citation type="submission" date="2018-12" db="EMBL/GenBank/DDBJ databases">
        <title>The Draft Genome Sequence of the Soil Bacterium Pedobacter tournemirensis R1.</title>
        <authorList>
            <person name="He J."/>
        </authorList>
    </citation>
    <scope>NUCLEOTIDE SEQUENCE [LARGE SCALE GENOMIC DNA]</scope>
    <source>
        <strain evidence="8 9">R1</strain>
    </source>
</reference>
<dbReference type="Pfam" id="PF07980">
    <property type="entry name" value="SusD_RagB"/>
    <property type="match status" value="1"/>
</dbReference>
<dbReference type="GO" id="GO:0009279">
    <property type="term" value="C:cell outer membrane"/>
    <property type="evidence" value="ECO:0007669"/>
    <property type="project" value="UniProtKB-SubCell"/>
</dbReference>
<dbReference type="Pfam" id="PF14322">
    <property type="entry name" value="SusD-like_3"/>
    <property type="match status" value="1"/>
</dbReference>
<comment type="caution">
    <text evidence="8">The sequence shown here is derived from an EMBL/GenBank/DDBJ whole genome shotgun (WGS) entry which is preliminary data.</text>
</comment>
<dbReference type="AlphaFoldDB" id="A0A4Q0MEV8"/>
<evidence type="ECO:0000256" key="3">
    <source>
        <dbReference type="ARBA" id="ARBA00022729"/>
    </source>
</evidence>
<keyword evidence="4" id="KW-0472">Membrane</keyword>
<evidence type="ECO:0000313" key="8">
    <source>
        <dbReference type="EMBL" id="RXF71988.1"/>
    </source>
</evidence>
<comment type="similarity">
    <text evidence="2">Belongs to the SusD family.</text>
</comment>
<evidence type="ECO:0000259" key="6">
    <source>
        <dbReference type="Pfam" id="PF07980"/>
    </source>
</evidence>
<keyword evidence="5" id="KW-0998">Cell outer membrane</keyword>
<gene>
    <name evidence="8" type="ORF">EKH83_04090</name>
</gene>
<evidence type="ECO:0000256" key="4">
    <source>
        <dbReference type="ARBA" id="ARBA00023136"/>
    </source>
</evidence>
<proteinExistence type="inferred from homology"/>
<protein>
    <submittedName>
        <fullName evidence="8">RagB/SusD family nutrient uptake outer membrane protein</fullName>
    </submittedName>
</protein>
<dbReference type="InterPro" id="IPR011990">
    <property type="entry name" value="TPR-like_helical_dom_sf"/>
</dbReference>
<feature type="domain" description="SusD-like N-terminal" evidence="7">
    <location>
        <begin position="80"/>
        <end position="230"/>
    </location>
</feature>
<evidence type="ECO:0000256" key="5">
    <source>
        <dbReference type="ARBA" id="ARBA00023237"/>
    </source>
</evidence>
<organism evidence="8 9">
    <name type="scientific">Arcticibacter tournemirensis</name>
    <dbReference type="NCBI Taxonomy" id="699437"/>
    <lineage>
        <taxon>Bacteria</taxon>
        <taxon>Pseudomonadati</taxon>
        <taxon>Bacteroidota</taxon>
        <taxon>Sphingobacteriia</taxon>
        <taxon>Sphingobacteriales</taxon>
        <taxon>Sphingobacteriaceae</taxon>
        <taxon>Arcticibacter</taxon>
    </lineage>
</organism>
<dbReference type="EMBL" id="RXOC01000002">
    <property type="protein sequence ID" value="RXF71988.1"/>
    <property type="molecule type" value="Genomic_DNA"/>
</dbReference>